<proteinExistence type="predicted"/>
<feature type="compositionally biased region" description="Low complexity" evidence="1">
    <location>
        <begin position="443"/>
        <end position="456"/>
    </location>
</feature>
<accession>A0A504WU70</accession>
<feature type="region of interest" description="Disordered" evidence="1">
    <location>
        <begin position="441"/>
        <end position="465"/>
    </location>
</feature>
<sequence>MNGTRRFSAAPVNFDRFIALTRSYSRSLSPDRELDQMLRPFQGRATASTSAATRESTASRVATPQARHQQMRKGELIYKEFVSTEARDGKPYCGTAQSVSMTQSMTAANTVSSARAATSTPRSVSGGAAASTSAVSTGFSYLVLDGCSFGEETQELRPGSYSADEVDPLLQAAMQLGSPLYDPVKRQFVCWQLHVLEKRPRAAYGDVEGVSCDFCGHTDWLDGLAERATTSPSASGTVVNDEGKKDATAPSAAASFTAHARFFYNCSACQVDICQACLEEVRSDERLHVPCFQCQRCGGYETRQNAPLHRCAELTLISDDDERRTGVQALLTSPSRNADASQALPAAPATTSPKCRGVPAGRPVRLGLCRRYQQAAKGVAARDTEIAAHAGKIANSAPHRKRKRSSPERVPVAKQRPEKTTNDTAEVFLVGDVTDKSCRKVKPASASALPKPAPAKQEGDDGDGDASRALMEAAILPFAGYEVHLTPRTAEEVGEVDRIAREQHLVCSPLPSLAKTCVFNFATRLAAETCVDRATAASLDAILKRRVKPVCRT</sequence>
<dbReference type="EMBL" id="RHLC01000004">
    <property type="protein sequence ID" value="TPP40262.1"/>
    <property type="molecule type" value="Genomic_DNA"/>
</dbReference>
<organism evidence="2 3">
    <name type="scientific">Leishmania donovani</name>
    <dbReference type="NCBI Taxonomy" id="5661"/>
    <lineage>
        <taxon>Eukaryota</taxon>
        <taxon>Discoba</taxon>
        <taxon>Euglenozoa</taxon>
        <taxon>Kinetoplastea</taxon>
        <taxon>Metakinetoplastina</taxon>
        <taxon>Trypanosomatida</taxon>
        <taxon>Trypanosomatidae</taxon>
        <taxon>Leishmaniinae</taxon>
        <taxon>Leishmania</taxon>
    </lineage>
</organism>
<evidence type="ECO:0000313" key="2">
    <source>
        <dbReference type="EMBL" id="TPP40262.1"/>
    </source>
</evidence>
<comment type="caution">
    <text evidence="2">The sequence shown here is derived from an EMBL/GenBank/DDBJ whole genome shotgun (WGS) entry which is preliminary data.</text>
</comment>
<evidence type="ECO:0000313" key="3">
    <source>
        <dbReference type="Proteomes" id="UP000318447"/>
    </source>
</evidence>
<feature type="region of interest" description="Disordered" evidence="1">
    <location>
        <begin position="334"/>
        <end position="357"/>
    </location>
</feature>
<feature type="compositionally biased region" description="Low complexity" evidence="1">
    <location>
        <begin position="338"/>
        <end position="353"/>
    </location>
</feature>
<name>A0A504WU70_LEIDO</name>
<feature type="region of interest" description="Disordered" evidence="1">
    <location>
        <begin position="390"/>
        <end position="422"/>
    </location>
</feature>
<feature type="compositionally biased region" description="Low complexity" evidence="1">
    <location>
        <begin position="44"/>
        <end position="63"/>
    </location>
</feature>
<evidence type="ECO:0000256" key="1">
    <source>
        <dbReference type="SAM" id="MobiDB-lite"/>
    </source>
</evidence>
<feature type="region of interest" description="Disordered" evidence="1">
    <location>
        <begin position="44"/>
        <end position="70"/>
    </location>
</feature>
<dbReference type="VEuPathDB" id="TriTrypDB:LdBPK_343550.1"/>
<dbReference type="VEuPathDB" id="TriTrypDB:LdCL_340044900"/>
<dbReference type="AlphaFoldDB" id="A0A504WU70"/>
<protein>
    <submittedName>
        <fullName evidence="2">Uncharacterized protein</fullName>
    </submittedName>
</protein>
<dbReference type="Proteomes" id="UP000318447">
    <property type="component" value="Unassembled WGS sequence"/>
</dbReference>
<reference evidence="3" key="1">
    <citation type="submission" date="2019-02" db="EMBL/GenBank/DDBJ databases">
        <title>FDA dAtabase for Regulatory Grade micrObial Sequences (FDA-ARGOS): Supporting development and validation of Infectious Disease Dx tests.</title>
        <authorList>
            <person name="Duncan R."/>
            <person name="Fisher C."/>
            <person name="Tallon L."/>
            <person name="Sadzewicz L."/>
            <person name="Sengamalay N."/>
            <person name="Ott S."/>
            <person name="Godinez A."/>
            <person name="Nagaraj S."/>
            <person name="Vavikolanu K."/>
            <person name="Nadendla S."/>
            <person name="Aluvathingal J."/>
            <person name="Sichtig H."/>
        </authorList>
    </citation>
    <scope>NUCLEOTIDE SEQUENCE [LARGE SCALE GENOMIC DNA]</scope>
    <source>
        <strain evidence="3">FDAARGOS_361</strain>
    </source>
</reference>
<dbReference type="VEuPathDB" id="TriTrypDB:LDHU3_34.5800"/>
<gene>
    <name evidence="2" type="ORF">CGC21_27080</name>
</gene>